<dbReference type="SUPFAM" id="SSF51735">
    <property type="entry name" value="NAD(P)-binding Rossmann-fold domains"/>
    <property type="match status" value="1"/>
</dbReference>
<dbReference type="EMBL" id="JAKNSF020000071">
    <property type="protein sequence ID" value="KAK7721474.1"/>
    <property type="molecule type" value="Genomic_DNA"/>
</dbReference>
<dbReference type="Pfam" id="PF00106">
    <property type="entry name" value="adh_short"/>
    <property type="match status" value="1"/>
</dbReference>
<organism evidence="4 5">
    <name type="scientific">Diaporthe eres</name>
    <name type="common">Phomopsis oblonga</name>
    <dbReference type="NCBI Taxonomy" id="83184"/>
    <lineage>
        <taxon>Eukaryota</taxon>
        <taxon>Fungi</taxon>
        <taxon>Dikarya</taxon>
        <taxon>Ascomycota</taxon>
        <taxon>Pezizomycotina</taxon>
        <taxon>Sordariomycetes</taxon>
        <taxon>Sordariomycetidae</taxon>
        <taxon>Diaporthales</taxon>
        <taxon>Diaporthaceae</taxon>
        <taxon>Diaporthe</taxon>
        <taxon>Diaporthe eres species complex</taxon>
    </lineage>
</organism>
<evidence type="ECO:0000256" key="2">
    <source>
        <dbReference type="ARBA" id="ARBA00022857"/>
    </source>
</evidence>
<protein>
    <submittedName>
        <fullName evidence="4">Uncharacterized protein</fullName>
    </submittedName>
</protein>
<comment type="similarity">
    <text evidence="1">Belongs to the short-chain dehydrogenases/reductases (SDR) family.</text>
</comment>
<keyword evidence="5" id="KW-1185">Reference proteome</keyword>
<evidence type="ECO:0000256" key="3">
    <source>
        <dbReference type="ARBA" id="ARBA00023002"/>
    </source>
</evidence>
<name>A0ABR1NZF3_DIAER</name>
<dbReference type="PANTHER" id="PTHR43180">
    <property type="entry name" value="3-OXOACYL-(ACYL-CARRIER-PROTEIN) REDUCTASE (AFU_ORTHOLOGUE AFUA_6G11210)"/>
    <property type="match status" value="1"/>
</dbReference>
<sequence length="301" mass="32305">MTTLKIEESDIPQMDGKTTIITGGSSGIGLATAKIIASRGGQVTILDLCEPQETLPEGARYLKCDISKWTEVRDAFSNAGPIHIAIANAGQGEDGSYLNDSYDEHGNLLEPSYNVIDTNYRGTLNFIKLALNSMKKNSIEGSIVITSSATAYSAEQSLPVYSGTKAALINYMRAMRSSLRGTGITINAVAPAATITGLLPADLAAPIMAAGLPVSTAHFVGLAVVYSAVASEPRKVEAYGKDTDEWKQTGGRWNGRTILTLGQRYTELEGPISDCRYNWFGQDNLRETKLQQAATDFRGLN</sequence>
<keyword evidence="3" id="KW-0560">Oxidoreductase</keyword>
<dbReference type="Proteomes" id="UP001430848">
    <property type="component" value="Unassembled WGS sequence"/>
</dbReference>
<evidence type="ECO:0000256" key="1">
    <source>
        <dbReference type="ARBA" id="ARBA00006484"/>
    </source>
</evidence>
<comment type="caution">
    <text evidence="4">The sequence shown here is derived from an EMBL/GenBank/DDBJ whole genome shotgun (WGS) entry which is preliminary data.</text>
</comment>
<dbReference type="InterPro" id="IPR036291">
    <property type="entry name" value="NAD(P)-bd_dom_sf"/>
</dbReference>
<dbReference type="PRINTS" id="PR00081">
    <property type="entry name" value="GDHRDH"/>
</dbReference>
<dbReference type="InterPro" id="IPR002347">
    <property type="entry name" value="SDR_fam"/>
</dbReference>
<reference evidence="4 5" key="1">
    <citation type="submission" date="2024-02" db="EMBL/GenBank/DDBJ databases">
        <title>De novo assembly and annotation of 12 fungi associated with fruit tree decline syndrome in Ontario, Canada.</title>
        <authorList>
            <person name="Sulman M."/>
            <person name="Ellouze W."/>
            <person name="Ilyukhin E."/>
        </authorList>
    </citation>
    <scope>NUCLEOTIDE SEQUENCE [LARGE SCALE GENOMIC DNA]</scope>
    <source>
        <strain evidence="4 5">M169</strain>
    </source>
</reference>
<dbReference type="Gene3D" id="3.40.50.720">
    <property type="entry name" value="NAD(P)-binding Rossmann-like Domain"/>
    <property type="match status" value="1"/>
</dbReference>
<gene>
    <name evidence="4" type="ORF">SLS63_009588</name>
</gene>
<dbReference type="PROSITE" id="PS00061">
    <property type="entry name" value="ADH_SHORT"/>
    <property type="match status" value="1"/>
</dbReference>
<evidence type="ECO:0000313" key="4">
    <source>
        <dbReference type="EMBL" id="KAK7721474.1"/>
    </source>
</evidence>
<evidence type="ECO:0000313" key="5">
    <source>
        <dbReference type="Proteomes" id="UP001430848"/>
    </source>
</evidence>
<proteinExistence type="inferred from homology"/>
<keyword evidence="2" id="KW-0521">NADP</keyword>
<dbReference type="PANTHER" id="PTHR43180:SF80">
    <property type="entry name" value="NAD(P)-BINDING PROTEIN"/>
    <property type="match status" value="1"/>
</dbReference>
<accession>A0ABR1NZF3</accession>
<dbReference type="InterPro" id="IPR020904">
    <property type="entry name" value="Sc_DH/Rdtase_CS"/>
</dbReference>